<dbReference type="HAMAP" id="MF_01152">
    <property type="entry name" value="DnaJ"/>
    <property type="match status" value="1"/>
</dbReference>
<dbReference type="GO" id="GO:0005737">
    <property type="term" value="C:cytoplasm"/>
    <property type="evidence" value="ECO:0007669"/>
    <property type="project" value="UniProtKB-SubCell"/>
</dbReference>
<evidence type="ECO:0000256" key="3">
    <source>
        <dbReference type="ARBA" id="ARBA00022723"/>
    </source>
</evidence>
<comment type="function">
    <text evidence="9">Participates actively in the response to hyperosmotic and heat shock by preventing the aggregation of stress-denatured proteins and by disaggregating proteins, also in an autonomous, DnaK-independent fashion. Unfolded proteins bind initially to DnaJ; upon interaction with the DnaJ-bound protein, DnaK hydrolyzes its bound ATP, resulting in the formation of a stable complex. GrpE releases ADP from DnaK; ATP binding to DnaK triggers the release of the substrate protein, thus completing the reaction cycle. Several rounds of ATP-dependent interactions between DnaJ, DnaK and GrpE are required for fully efficient folding. Also involved, together with DnaK and GrpE, in the DNA replication of plasmids through activation of initiation proteins.</text>
</comment>
<comment type="subunit">
    <text evidence="9">Homodimer.</text>
</comment>
<dbReference type="InterPro" id="IPR002939">
    <property type="entry name" value="DnaJ_C"/>
</dbReference>
<evidence type="ECO:0000256" key="6">
    <source>
        <dbReference type="ARBA" id="ARBA00022833"/>
    </source>
</evidence>
<dbReference type="PROSITE" id="PS50076">
    <property type="entry name" value="DNAJ_2"/>
    <property type="match status" value="1"/>
</dbReference>
<dbReference type="GO" id="GO:0042026">
    <property type="term" value="P:protein refolding"/>
    <property type="evidence" value="ECO:0007669"/>
    <property type="project" value="TreeGrafter"/>
</dbReference>
<organism evidence="11 12">
    <name type="scientific">Karelsulcia muelleri (strain SMDSEM)</name>
    <name type="common">Sulcia muelleri</name>
    <dbReference type="NCBI Taxonomy" id="595499"/>
    <lineage>
        <taxon>Bacteria</taxon>
        <taxon>Pseudomonadati</taxon>
        <taxon>Bacteroidota</taxon>
        <taxon>Flavobacteriia</taxon>
        <taxon>Flavobacteriales</taxon>
        <taxon>Candidatus Karelsulcia</taxon>
    </lineage>
</organism>
<dbReference type="InterPro" id="IPR018253">
    <property type="entry name" value="DnaJ_domain_CS"/>
</dbReference>
<feature type="binding site" evidence="9">
    <location>
        <position position="159"/>
    </location>
    <ligand>
        <name>Zn(2+)</name>
        <dbReference type="ChEBI" id="CHEBI:29105"/>
        <label>2</label>
    </ligand>
</feature>
<keyword evidence="4 9" id="KW-0677">Repeat</keyword>
<dbReference type="GO" id="GO:0031072">
    <property type="term" value="F:heat shock protein binding"/>
    <property type="evidence" value="ECO:0007669"/>
    <property type="project" value="InterPro"/>
</dbReference>
<evidence type="ECO:0000313" key="11">
    <source>
        <dbReference type="EMBL" id="ACU52821.1"/>
    </source>
</evidence>
<dbReference type="SUPFAM" id="SSF57938">
    <property type="entry name" value="DnaJ/Hsp40 cysteine-rich domain"/>
    <property type="match status" value="1"/>
</dbReference>
<keyword evidence="8 9" id="KW-0143">Chaperone</keyword>
<dbReference type="HOGENOM" id="CLU_017633_0_7_10"/>
<dbReference type="PRINTS" id="PR00625">
    <property type="entry name" value="JDOMAIN"/>
</dbReference>
<dbReference type="Gene3D" id="2.60.260.20">
    <property type="entry name" value="Urease metallochaperone UreE, N-terminal domain"/>
    <property type="match status" value="2"/>
</dbReference>
<dbReference type="GO" id="GO:0008270">
    <property type="term" value="F:zinc ion binding"/>
    <property type="evidence" value="ECO:0007669"/>
    <property type="project" value="UniProtKB-UniRule"/>
</dbReference>
<dbReference type="Gene3D" id="2.10.230.10">
    <property type="entry name" value="Heat shock protein DnaJ, cysteine-rich domain"/>
    <property type="match status" value="1"/>
</dbReference>
<dbReference type="CDD" id="cd10719">
    <property type="entry name" value="DnaJ_zf"/>
    <property type="match status" value="1"/>
</dbReference>
<dbReference type="InterPro" id="IPR001305">
    <property type="entry name" value="HSP_DnaJ_Cys-rich_dom"/>
</dbReference>
<dbReference type="SUPFAM" id="SSF46565">
    <property type="entry name" value="Chaperone J-domain"/>
    <property type="match status" value="1"/>
</dbReference>
<evidence type="ECO:0000313" key="12">
    <source>
        <dbReference type="Proteomes" id="UP000008074"/>
    </source>
</evidence>
<dbReference type="Pfam" id="PF01556">
    <property type="entry name" value="DnaJ_C"/>
    <property type="match status" value="1"/>
</dbReference>
<dbReference type="GO" id="GO:0005524">
    <property type="term" value="F:ATP binding"/>
    <property type="evidence" value="ECO:0007669"/>
    <property type="project" value="InterPro"/>
</dbReference>
<dbReference type="EMBL" id="CP001605">
    <property type="protein sequence ID" value="ACU52821.1"/>
    <property type="molecule type" value="Genomic_DNA"/>
</dbReference>
<dbReference type="InterPro" id="IPR012724">
    <property type="entry name" value="DnaJ"/>
</dbReference>
<dbReference type="STRING" id="595499.SMDSEM_106"/>
<dbReference type="PANTHER" id="PTHR43096">
    <property type="entry name" value="DNAJ HOMOLOG 1, MITOCHONDRIAL-RELATED"/>
    <property type="match status" value="1"/>
</dbReference>
<name>C7LK59_KARMS</name>
<evidence type="ECO:0000256" key="7">
    <source>
        <dbReference type="ARBA" id="ARBA00023016"/>
    </source>
</evidence>
<dbReference type="InterPro" id="IPR036410">
    <property type="entry name" value="HSP_DnaJ_Cys-rich_dom_sf"/>
</dbReference>
<keyword evidence="5" id="KW-0863">Zinc-finger</keyword>
<dbReference type="PANTHER" id="PTHR43096:SF48">
    <property type="entry name" value="CHAPERONE PROTEIN DNAJ"/>
    <property type="match status" value="1"/>
</dbReference>
<dbReference type="SMART" id="SM00271">
    <property type="entry name" value="DnaJ"/>
    <property type="match status" value="1"/>
</dbReference>
<dbReference type="InterPro" id="IPR008971">
    <property type="entry name" value="HSP40/DnaJ_pept-bd"/>
</dbReference>
<feature type="domain" description="J" evidence="10">
    <location>
        <begin position="5"/>
        <end position="74"/>
    </location>
</feature>
<dbReference type="GO" id="GO:0009408">
    <property type="term" value="P:response to heat"/>
    <property type="evidence" value="ECO:0007669"/>
    <property type="project" value="InterPro"/>
</dbReference>
<dbReference type="FunFam" id="2.60.260.20:FF:000005">
    <property type="entry name" value="Chaperone protein dnaJ 1, mitochondrial"/>
    <property type="match status" value="1"/>
</dbReference>
<protein>
    <recommendedName>
        <fullName evidence="9">Chaperone protein DnaJ</fullName>
    </recommendedName>
</protein>
<comment type="cofactor">
    <cofactor evidence="9">
        <name>Zn(2+)</name>
        <dbReference type="ChEBI" id="CHEBI:29105"/>
    </cofactor>
    <text evidence="9">Binds 2 Zn(2+) ions per monomer.</text>
</comment>
<keyword evidence="2 9" id="KW-0235">DNA replication</keyword>
<proteinExistence type="inferred from homology"/>
<comment type="similarity">
    <text evidence="9">Belongs to the DnaJ family.</text>
</comment>
<evidence type="ECO:0000256" key="1">
    <source>
        <dbReference type="ARBA" id="ARBA00022490"/>
    </source>
</evidence>
<keyword evidence="3 9" id="KW-0479">Metal-binding</keyword>
<dbReference type="AlphaFoldDB" id="C7LK59"/>
<dbReference type="SUPFAM" id="SSF49493">
    <property type="entry name" value="HSP40/DnaJ peptide-binding domain"/>
    <property type="match status" value="2"/>
</dbReference>
<dbReference type="GO" id="GO:0006260">
    <property type="term" value="P:DNA replication"/>
    <property type="evidence" value="ECO:0007669"/>
    <property type="project" value="UniProtKB-KW"/>
</dbReference>
<keyword evidence="6 9" id="KW-0862">Zinc</keyword>
<dbReference type="PROSITE" id="PS00636">
    <property type="entry name" value="DNAJ_1"/>
    <property type="match status" value="1"/>
</dbReference>
<dbReference type="CDD" id="cd10747">
    <property type="entry name" value="DnaJ_C"/>
    <property type="match status" value="1"/>
</dbReference>
<dbReference type="Pfam" id="PF00226">
    <property type="entry name" value="DnaJ"/>
    <property type="match status" value="1"/>
</dbReference>
<dbReference type="Proteomes" id="UP000008074">
    <property type="component" value="Chromosome"/>
</dbReference>
<comment type="domain">
    <text evidence="9">The J domain is necessary and sufficient to stimulate DnaK ATPase activity. Zinc center 1 plays an important role in the autonomous, DnaK-independent chaperone activity of DnaJ. Zinc center 2 is essential for interaction with DnaK and for DnaJ activity.</text>
</comment>
<dbReference type="KEGG" id="sms:SMDSEM_106"/>
<dbReference type="CDD" id="cd06257">
    <property type="entry name" value="DnaJ"/>
    <property type="match status" value="1"/>
</dbReference>
<evidence type="ECO:0000256" key="8">
    <source>
        <dbReference type="ARBA" id="ARBA00023186"/>
    </source>
</evidence>
<comment type="subcellular location">
    <subcellularLocation>
        <location evidence="9">Cytoplasm</location>
    </subcellularLocation>
</comment>
<keyword evidence="7 9" id="KW-0346">Stress response</keyword>
<evidence type="ECO:0000256" key="5">
    <source>
        <dbReference type="ARBA" id="ARBA00022771"/>
    </source>
</evidence>
<keyword evidence="1 9" id="KW-0963">Cytoplasm</keyword>
<evidence type="ECO:0000256" key="2">
    <source>
        <dbReference type="ARBA" id="ARBA00022705"/>
    </source>
</evidence>
<gene>
    <name evidence="9 11" type="primary">dnaJ</name>
    <name evidence="11" type="ordered locus">SMDSEM_106</name>
</gene>
<dbReference type="GO" id="GO:0051082">
    <property type="term" value="F:unfolded protein binding"/>
    <property type="evidence" value="ECO:0007669"/>
    <property type="project" value="UniProtKB-UniRule"/>
</dbReference>
<evidence type="ECO:0000256" key="4">
    <source>
        <dbReference type="ARBA" id="ARBA00022737"/>
    </source>
</evidence>
<reference evidence="11 12" key="1">
    <citation type="journal article" date="2009" name="Proc. Natl. Acad. Sci. U.S.A.">
        <title>Convergent evolution of metabolic roles in bacterial co-symbionts of insects.</title>
        <authorList>
            <person name="McCutcheon J.P."/>
            <person name="McDonald B.R."/>
            <person name="Moran N.A."/>
        </authorList>
    </citation>
    <scope>NUCLEOTIDE SEQUENCE [LARGE SCALE GENOMIC DNA]</scope>
    <source>
        <strain evidence="11 12">SMDSEM</strain>
    </source>
</reference>
<dbReference type="FunFam" id="1.10.287.110:FF:000034">
    <property type="entry name" value="Chaperone protein DnaJ"/>
    <property type="match status" value="1"/>
</dbReference>
<sequence>MTKKDYYEILGISKQASPEEIKKAYRKLAIKYHPDKNQNPDKNQKKAEEKFKEAAEAYNVLSNPEKKQRYDQFGHYGYSGSEGMKMEEIFENFGDLFGDAFSGSFSDFGFGNYNRKKIFKGSDLRIRVKLTLKEILKGVEKKIKVKRMKFAKGGEFFSCKNCNGTGKITRVTNTIIGKMQTTTACNFCNGLGKKIKKLPKGANNKGLKKEEDLISLKIPPGVTEGIQLKISGKGNEAPFGNGISGDLIVVIEEIHHEKFKREGKNLHYDLYISFPDAVLGTFEEVPTVDGKVRLKIEAGTQSGKILRLKGKGLPSIEGYGKGDFLIHIKIWTPNQLNEDQKKILEKFKFEKNFRKNKKGKEI</sequence>
<feature type="binding site" evidence="9">
    <location>
        <position position="188"/>
    </location>
    <ligand>
        <name>Zn(2+)</name>
        <dbReference type="ChEBI" id="CHEBI:29105"/>
        <label>2</label>
    </ligand>
</feature>
<evidence type="ECO:0000259" key="10">
    <source>
        <dbReference type="PROSITE" id="PS50076"/>
    </source>
</evidence>
<comment type="caution">
    <text evidence="9">Lacks conserved residue(s) required for the propagation of feature annotation.</text>
</comment>
<feature type="binding site" evidence="9">
    <location>
        <position position="162"/>
    </location>
    <ligand>
        <name>Zn(2+)</name>
        <dbReference type="ChEBI" id="CHEBI:29105"/>
        <label>2</label>
    </ligand>
</feature>
<dbReference type="InterPro" id="IPR036869">
    <property type="entry name" value="J_dom_sf"/>
</dbReference>
<feature type="binding site" evidence="9">
    <location>
        <position position="185"/>
    </location>
    <ligand>
        <name>Zn(2+)</name>
        <dbReference type="ChEBI" id="CHEBI:29105"/>
        <label>2</label>
    </ligand>
</feature>
<dbReference type="InterPro" id="IPR001623">
    <property type="entry name" value="DnaJ_domain"/>
</dbReference>
<evidence type="ECO:0000256" key="9">
    <source>
        <dbReference type="HAMAP-Rule" id="MF_01152"/>
    </source>
</evidence>
<accession>C7LK59</accession>
<dbReference type="Gene3D" id="1.10.287.110">
    <property type="entry name" value="DnaJ domain"/>
    <property type="match status" value="1"/>
</dbReference>